<feature type="compositionally biased region" description="Low complexity" evidence="1">
    <location>
        <begin position="186"/>
        <end position="196"/>
    </location>
</feature>
<feature type="non-terminal residue" evidence="2">
    <location>
        <position position="1"/>
    </location>
</feature>
<comment type="caution">
    <text evidence="2">The sequence shown here is derived from an EMBL/GenBank/DDBJ whole genome shotgun (WGS) entry which is preliminary data.</text>
</comment>
<organism evidence="2 3">
    <name type="scientific">Reticulomyxa filosa</name>
    <dbReference type="NCBI Taxonomy" id="46433"/>
    <lineage>
        <taxon>Eukaryota</taxon>
        <taxon>Sar</taxon>
        <taxon>Rhizaria</taxon>
        <taxon>Retaria</taxon>
        <taxon>Foraminifera</taxon>
        <taxon>Monothalamids</taxon>
        <taxon>Reticulomyxidae</taxon>
        <taxon>Reticulomyxa</taxon>
    </lineage>
</organism>
<reference evidence="2 3" key="1">
    <citation type="journal article" date="2013" name="Curr. Biol.">
        <title>The Genome of the Foraminiferan Reticulomyxa filosa.</title>
        <authorList>
            <person name="Glockner G."/>
            <person name="Hulsmann N."/>
            <person name="Schleicher M."/>
            <person name="Noegel A.A."/>
            <person name="Eichinger L."/>
            <person name="Gallinger C."/>
            <person name="Pawlowski J."/>
            <person name="Sierra R."/>
            <person name="Euteneuer U."/>
            <person name="Pillet L."/>
            <person name="Moustafa A."/>
            <person name="Platzer M."/>
            <person name="Groth M."/>
            <person name="Szafranski K."/>
            <person name="Schliwa M."/>
        </authorList>
    </citation>
    <scope>NUCLEOTIDE SEQUENCE [LARGE SCALE GENOMIC DNA]</scope>
</reference>
<proteinExistence type="predicted"/>
<gene>
    <name evidence="2" type="ORF">RFI_15698</name>
</gene>
<evidence type="ECO:0000313" key="3">
    <source>
        <dbReference type="Proteomes" id="UP000023152"/>
    </source>
</evidence>
<protein>
    <submittedName>
        <fullName evidence="2">Uncharacterized protein</fullName>
    </submittedName>
</protein>
<keyword evidence="3" id="KW-1185">Reference proteome</keyword>
<dbReference type="AlphaFoldDB" id="X6N5F2"/>
<dbReference type="EMBL" id="ASPP01011560">
    <property type="protein sequence ID" value="ETO21505.1"/>
    <property type="molecule type" value="Genomic_DNA"/>
</dbReference>
<feature type="region of interest" description="Disordered" evidence="1">
    <location>
        <begin position="183"/>
        <end position="207"/>
    </location>
</feature>
<evidence type="ECO:0000256" key="1">
    <source>
        <dbReference type="SAM" id="MobiDB-lite"/>
    </source>
</evidence>
<name>X6N5F2_RETFI</name>
<evidence type="ECO:0000313" key="2">
    <source>
        <dbReference type="EMBL" id="ETO21505.1"/>
    </source>
</evidence>
<accession>X6N5F2</accession>
<dbReference type="Proteomes" id="UP000023152">
    <property type="component" value="Unassembled WGS sequence"/>
</dbReference>
<sequence>VYFNVERYSNWFDPRLSPPLKFTEWQILDCVTLLKFAFSIDSKRHEELQKQIETAQPKFVESLSRLLFVYGCLAQYPCCWVQVPDGKDKLQSAVLCGPWNDTEMELTVTCVNFLKICFLKKKKKKKRCILFSEEEKKDQGDTVQVSRSDLRLHLDRCTPSLTGSLKGESFESYNDEGREDIKTNAKKSNNSNNNTDNDNDTYHEMAPESQGPSAVGWIWRGTFEHEEGVVEIKDDNKSNFEFRRDFSWKERALKCTCRTWDIQMIISTPD</sequence>